<evidence type="ECO:0000313" key="2">
    <source>
        <dbReference type="Proteomes" id="UP000827872"/>
    </source>
</evidence>
<gene>
    <name evidence="1" type="ORF">K3G42_017098</name>
</gene>
<name>A0ACB8E7Q0_9SAUR</name>
<accession>A0ACB8E7Q0</accession>
<dbReference type="EMBL" id="CM037623">
    <property type="protein sequence ID" value="KAH7988462.1"/>
    <property type="molecule type" value="Genomic_DNA"/>
</dbReference>
<organism evidence="1 2">
    <name type="scientific">Sphaerodactylus townsendi</name>
    <dbReference type="NCBI Taxonomy" id="933632"/>
    <lineage>
        <taxon>Eukaryota</taxon>
        <taxon>Metazoa</taxon>
        <taxon>Chordata</taxon>
        <taxon>Craniata</taxon>
        <taxon>Vertebrata</taxon>
        <taxon>Euteleostomi</taxon>
        <taxon>Lepidosauria</taxon>
        <taxon>Squamata</taxon>
        <taxon>Bifurcata</taxon>
        <taxon>Gekkota</taxon>
        <taxon>Sphaerodactylidae</taxon>
        <taxon>Sphaerodactylus</taxon>
    </lineage>
</organism>
<dbReference type="Proteomes" id="UP000827872">
    <property type="component" value="Linkage Group LG10"/>
</dbReference>
<evidence type="ECO:0000313" key="1">
    <source>
        <dbReference type="EMBL" id="KAH7988462.1"/>
    </source>
</evidence>
<comment type="caution">
    <text evidence="1">The sequence shown here is derived from an EMBL/GenBank/DDBJ whole genome shotgun (WGS) entry which is preliminary data.</text>
</comment>
<sequence length="148" mass="16237">MHQATCKCTRFPLRHVGSWRVYWKSLVAGQNADLTTNTRAVSVPICGSCAGGMVELGSPFRCPAHQVWECQKGHIQQFHHHLQVTSPMAGYGNLRQVPFGYPLFLSYSLTGTSLLLTTYGMGSVGFCIPFSDVHISTDCSNLKSGKDL</sequence>
<reference evidence="1" key="1">
    <citation type="submission" date="2021-08" db="EMBL/GenBank/DDBJ databases">
        <title>The first chromosome-level gecko genome reveals the dynamic sex chromosomes of Neotropical dwarf geckos (Sphaerodactylidae: Sphaerodactylus).</title>
        <authorList>
            <person name="Pinto B.J."/>
            <person name="Keating S.E."/>
            <person name="Gamble T."/>
        </authorList>
    </citation>
    <scope>NUCLEOTIDE SEQUENCE</scope>
    <source>
        <strain evidence="1">TG3544</strain>
    </source>
</reference>
<protein>
    <submittedName>
        <fullName evidence="1">Uncharacterized protein</fullName>
    </submittedName>
</protein>
<proteinExistence type="predicted"/>
<keyword evidence="2" id="KW-1185">Reference proteome</keyword>